<evidence type="ECO:0000313" key="1">
    <source>
        <dbReference type="EMBL" id="RZC37490.1"/>
    </source>
</evidence>
<accession>A0A482VXH0</accession>
<comment type="caution">
    <text evidence="1">The sequence shown here is derived from an EMBL/GenBank/DDBJ whole genome shotgun (WGS) entry which is preliminary data.</text>
</comment>
<name>A0A482VXH0_ASBVE</name>
<reference evidence="1" key="1">
    <citation type="submission" date="2017-03" db="EMBL/GenBank/DDBJ databases">
        <title>Genome of the blue death feigning beetle - Asbolus verrucosus.</title>
        <authorList>
            <person name="Rider S.D."/>
        </authorList>
    </citation>
    <scope>NUCLEOTIDE SEQUENCE [LARGE SCALE GENOMIC DNA]</scope>
    <source>
        <strain evidence="1">Butters</strain>
        <tissue evidence="1">Head and leg muscle</tissue>
    </source>
</reference>
<dbReference type="OrthoDB" id="10384195at2759"/>
<protein>
    <recommendedName>
        <fullName evidence="3">DDE 3 domain containing protein</fullName>
    </recommendedName>
</protein>
<evidence type="ECO:0000313" key="2">
    <source>
        <dbReference type="Proteomes" id="UP000292052"/>
    </source>
</evidence>
<feature type="non-terminal residue" evidence="1">
    <location>
        <position position="1"/>
    </location>
</feature>
<proteinExistence type="predicted"/>
<evidence type="ECO:0008006" key="3">
    <source>
        <dbReference type="Google" id="ProtNLM"/>
    </source>
</evidence>
<keyword evidence="2" id="KW-1185">Reference proteome</keyword>
<feature type="non-terminal residue" evidence="1">
    <location>
        <position position="109"/>
    </location>
</feature>
<gene>
    <name evidence="1" type="ORF">BDFB_003852</name>
</gene>
<dbReference type="EMBL" id="QDEB01052286">
    <property type="protein sequence ID" value="RZC37490.1"/>
    <property type="molecule type" value="Genomic_DNA"/>
</dbReference>
<dbReference type="AlphaFoldDB" id="A0A482VXH0"/>
<dbReference type="Proteomes" id="UP000292052">
    <property type="component" value="Unassembled WGS sequence"/>
</dbReference>
<organism evidence="1 2">
    <name type="scientific">Asbolus verrucosus</name>
    <name type="common">Desert ironclad beetle</name>
    <dbReference type="NCBI Taxonomy" id="1661398"/>
    <lineage>
        <taxon>Eukaryota</taxon>
        <taxon>Metazoa</taxon>
        <taxon>Ecdysozoa</taxon>
        <taxon>Arthropoda</taxon>
        <taxon>Hexapoda</taxon>
        <taxon>Insecta</taxon>
        <taxon>Pterygota</taxon>
        <taxon>Neoptera</taxon>
        <taxon>Endopterygota</taxon>
        <taxon>Coleoptera</taxon>
        <taxon>Polyphaga</taxon>
        <taxon>Cucujiformia</taxon>
        <taxon>Tenebrionidae</taxon>
        <taxon>Pimeliinae</taxon>
        <taxon>Asbolus</taxon>
    </lineage>
</organism>
<sequence>DRRAQASRRPRRTTNRQERHLRLLAFRDHYVSTNSVAAAWYNVVDPVVTMPTIYRRRINWDAQWNSVVFSDESRFCLGMQMDDRGSGDYVENGAIQLFLWNGMWPVLLA</sequence>